<dbReference type="RefSeq" id="WP_013136689.1">
    <property type="nucleotide sequence ID" value="NC_014166.1"/>
</dbReference>
<dbReference type="HOGENOM" id="CLU_192691_0_0_7"/>
<dbReference type="EMBL" id="CP001999">
    <property type="protein sequence ID" value="ADG94544.1"/>
    <property type="molecule type" value="Genomic_DNA"/>
</dbReference>
<dbReference type="OrthoDB" id="5344242at2"/>
<sequence>MHTIQVEHVCGCFKRSDLQNNLQIENKDDALAKAMAMTTTMNEDFCGKHDFQLVEDKNNFVISFKQEAPTNTTSGCCGGGCGSH</sequence>
<proteinExistence type="predicted"/>
<dbReference type="eggNOG" id="ENOG5030TBM">
    <property type="taxonomic scope" value="Bacteria"/>
</dbReference>
<dbReference type="STRING" id="572480.Arnit_2896"/>
<dbReference type="Proteomes" id="UP000000939">
    <property type="component" value="Chromosome"/>
</dbReference>
<reference evidence="1 2" key="1">
    <citation type="journal article" date="2010" name="Stand. Genomic Sci.">
        <title>Complete genome sequence of Arcobacter nitrofigilis type strain (CI).</title>
        <authorList>
            <person name="Pati A."/>
            <person name="Gronow S."/>
            <person name="Lapidus A."/>
            <person name="Copeland A."/>
            <person name="Glavina Del Rio T."/>
            <person name="Nolan M."/>
            <person name="Lucas S."/>
            <person name="Tice H."/>
            <person name="Cheng J.F."/>
            <person name="Han C."/>
            <person name="Chertkov O."/>
            <person name="Bruce D."/>
            <person name="Tapia R."/>
            <person name="Goodwin L."/>
            <person name="Pitluck S."/>
            <person name="Liolios K."/>
            <person name="Ivanova N."/>
            <person name="Mavromatis K."/>
            <person name="Chen A."/>
            <person name="Palaniappan K."/>
            <person name="Land M."/>
            <person name="Hauser L."/>
            <person name="Chang Y.J."/>
            <person name="Jeffries C.D."/>
            <person name="Detter J.C."/>
            <person name="Rohde M."/>
            <person name="Goker M."/>
            <person name="Bristow J."/>
            <person name="Eisen J.A."/>
            <person name="Markowitz V."/>
            <person name="Hugenholtz P."/>
            <person name="Klenk H.P."/>
            <person name="Kyrpides N.C."/>
        </authorList>
    </citation>
    <scope>NUCLEOTIDE SEQUENCE [LARGE SCALE GENOMIC DNA]</scope>
    <source>
        <strain evidence="2">ATCC 33309 / DSM 7299 / CCUG 15893 / LMG 7604 / NCTC 12251 / CI</strain>
    </source>
</reference>
<dbReference type="AlphaFoldDB" id="D5V7C4"/>
<keyword evidence="2" id="KW-1185">Reference proteome</keyword>
<protein>
    <submittedName>
        <fullName evidence="1">Uncharacterized protein</fullName>
    </submittedName>
</protein>
<accession>D5V7C4</accession>
<name>D5V7C4_ARCNC</name>
<evidence type="ECO:0000313" key="2">
    <source>
        <dbReference type="Proteomes" id="UP000000939"/>
    </source>
</evidence>
<gene>
    <name evidence="1" type="ordered locus">Arnit_2896</name>
</gene>
<organism evidence="1 2">
    <name type="scientific">Arcobacter nitrofigilis (strain ATCC 33309 / DSM 7299 / CCUG 15893 / LMG 7604 / NCTC 12251 / CI)</name>
    <name type="common">Campylobacter nitrofigilis</name>
    <dbReference type="NCBI Taxonomy" id="572480"/>
    <lineage>
        <taxon>Bacteria</taxon>
        <taxon>Pseudomonadati</taxon>
        <taxon>Campylobacterota</taxon>
        <taxon>Epsilonproteobacteria</taxon>
        <taxon>Campylobacterales</taxon>
        <taxon>Arcobacteraceae</taxon>
        <taxon>Arcobacter</taxon>
    </lineage>
</organism>
<evidence type="ECO:0000313" key="1">
    <source>
        <dbReference type="EMBL" id="ADG94544.1"/>
    </source>
</evidence>
<dbReference type="KEGG" id="ant:Arnit_2896"/>